<evidence type="ECO:0000256" key="5">
    <source>
        <dbReference type="SAM" id="SignalP"/>
    </source>
</evidence>
<evidence type="ECO:0000256" key="4">
    <source>
        <dbReference type="PROSITE-ProRule" id="PRU00473"/>
    </source>
</evidence>
<keyword evidence="2 4" id="KW-0472">Membrane</keyword>
<organism evidence="7 8">
    <name type="scientific">Erythrobacter longus</name>
    <dbReference type="NCBI Taxonomy" id="1044"/>
    <lineage>
        <taxon>Bacteria</taxon>
        <taxon>Pseudomonadati</taxon>
        <taxon>Pseudomonadota</taxon>
        <taxon>Alphaproteobacteria</taxon>
        <taxon>Sphingomonadales</taxon>
        <taxon>Erythrobacteraceae</taxon>
        <taxon>Erythrobacter/Porphyrobacter group</taxon>
        <taxon>Erythrobacter</taxon>
    </lineage>
</organism>
<evidence type="ECO:0000313" key="7">
    <source>
        <dbReference type="EMBL" id="KEO89072.1"/>
    </source>
</evidence>
<dbReference type="CDD" id="cd07185">
    <property type="entry name" value="OmpA_C-like"/>
    <property type="match status" value="1"/>
</dbReference>
<dbReference type="eggNOG" id="COG2885">
    <property type="taxonomic scope" value="Bacteria"/>
</dbReference>
<feature type="signal peptide" evidence="5">
    <location>
        <begin position="1"/>
        <end position="37"/>
    </location>
</feature>
<evidence type="ECO:0000256" key="2">
    <source>
        <dbReference type="ARBA" id="ARBA00023136"/>
    </source>
</evidence>
<dbReference type="InterPro" id="IPR006665">
    <property type="entry name" value="OmpA-like"/>
</dbReference>
<dbReference type="STRING" id="1044.EH31_13615"/>
<comment type="subcellular location">
    <subcellularLocation>
        <location evidence="1">Cell outer membrane</location>
    </subcellularLocation>
</comment>
<dbReference type="GO" id="GO:0009279">
    <property type="term" value="C:cell outer membrane"/>
    <property type="evidence" value="ECO:0007669"/>
    <property type="project" value="UniProtKB-SubCell"/>
</dbReference>
<dbReference type="InterPro" id="IPR050330">
    <property type="entry name" value="Bact_OuterMem_StrucFunc"/>
</dbReference>
<evidence type="ECO:0000259" key="6">
    <source>
        <dbReference type="PROSITE" id="PS51123"/>
    </source>
</evidence>
<dbReference type="PRINTS" id="PR01021">
    <property type="entry name" value="OMPADOMAIN"/>
</dbReference>
<name>A0A074MTX6_ERYLO</name>
<dbReference type="InterPro" id="IPR036737">
    <property type="entry name" value="OmpA-like_sf"/>
</dbReference>
<dbReference type="Pfam" id="PF00691">
    <property type="entry name" value="OmpA"/>
    <property type="match status" value="1"/>
</dbReference>
<evidence type="ECO:0000256" key="1">
    <source>
        <dbReference type="ARBA" id="ARBA00004442"/>
    </source>
</evidence>
<dbReference type="PANTHER" id="PTHR30329">
    <property type="entry name" value="STATOR ELEMENT OF FLAGELLAR MOTOR COMPLEX"/>
    <property type="match status" value="1"/>
</dbReference>
<dbReference type="EMBL" id="JMIW01000006">
    <property type="protein sequence ID" value="KEO89072.1"/>
    <property type="molecule type" value="Genomic_DNA"/>
</dbReference>
<keyword evidence="8" id="KW-1185">Reference proteome</keyword>
<dbReference type="RefSeq" id="WP_034961270.1">
    <property type="nucleotide sequence ID" value="NZ_JMIW01000006.1"/>
</dbReference>
<gene>
    <name evidence="7" type="ORF">EH31_13615</name>
</gene>
<dbReference type="InterPro" id="IPR006664">
    <property type="entry name" value="OMP_bac"/>
</dbReference>
<dbReference type="SUPFAM" id="SSF103088">
    <property type="entry name" value="OmpA-like"/>
    <property type="match status" value="1"/>
</dbReference>
<proteinExistence type="predicted"/>
<evidence type="ECO:0000313" key="8">
    <source>
        <dbReference type="Proteomes" id="UP000027647"/>
    </source>
</evidence>
<dbReference type="AlphaFoldDB" id="A0A074MTX6"/>
<feature type="chain" id="PRO_5001699065" evidence="5">
    <location>
        <begin position="38"/>
        <end position="325"/>
    </location>
</feature>
<keyword evidence="5" id="KW-0732">Signal</keyword>
<dbReference type="OrthoDB" id="113254at2"/>
<dbReference type="Proteomes" id="UP000027647">
    <property type="component" value="Unassembled WGS sequence"/>
</dbReference>
<comment type="caution">
    <text evidence="7">The sequence shown here is derived from an EMBL/GenBank/DDBJ whole genome shotgun (WGS) entry which is preliminary data.</text>
</comment>
<reference evidence="7 8" key="1">
    <citation type="submission" date="2014-04" db="EMBL/GenBank/DDBJ databases">
        <title>A comprehensive comparison of genomes of Erythrobacter spp. strains.</title>
        <authorList>
            <person name="Zheng Q."/>
        </authorList>
    </citation>
    <scope>NUCLEOTIDE SEQUENCE [LARGE SCALE GENOMIC DNA]</scope>
    <source>
        <strain evidence="7 8">DSM 6997</strain>
    </source>
</reference>
<accession>A0A074MTX6</accession>
<feature type="domain" description="OmpA-like" evidence="6">
    <location>
        <begin position="191"/>
        <end position="310"/>
    </location>
</feature>
<evidence type="ECO:0000256" key="3">
    <source>
        <dbReference type="ARBA" id="ARBA00023237"/>
    </source>
</evidence>
<sequence length="325" mass="34285">MKLTPRNSIRTSPKAALMAAAFALPLTGAIMASAASAQDVQPVPVTNGPAEVLTTVTAPMPGSLDELAIGPEVEGFISGRRGDRVEVTQPDGSAIVVAITPETRILARGGFLGLGSKDLASDALLDGLPVKVATREWTGGLAAERIRFSGSDYETALMIAQGTNGRFVRNEAQIEANAQAAEQLRGRFGDIDQYNVKSTTNVYFDTGRASLSPDARAELCNAAAEANAIDNALLLVVGYTDSTGSQDLNQRLSEKRAGSVVNFLQQQCGWAPYRMLTPTGMSESNPVADNSTAQGKAQNRRVAVNVLVSKSVDGYEDEPDRTAAR</sequence>
<protein>
    <submittedName>
        <fullName evidence="7">OmpA family protein</fullName>
    </submittedName>
</protein>
<dbReference type="PANTHER" id="PTHR30329:SF21">
    <property type="entry name" value="LIPOPROTEIN YIAD-RELATED"/>
    <property type="match status" value="1"/>
</dbReference>
<dbReference type="Gene3D" id="3.30.1330.60">
    <property type="entry name" value="OmpA-like domain"/>
    <property type="match status" value="1"/>
</dbReference>
<dbReference type="PROSITE" id="PS51123">
    <property type="entry name" value="OMPA_2"/>
    <property type="match status" value="1"/>
</dbReference>
<keyword evidence="3" id="KW-0998">Cell outer membrane</keyword>